<feature type="transmembrane region" description="Helical" evidence="6">
    <location>
        <begin position="71"/>
        <end position="92"/>
    </location>
</feature>
<accession>A0A554JB49</accession>
<organism evidence="8 9">
    <name type="scientific">Candidatus Doudnabacteria bacterium Gr01-1014_77</name>
    <dbReference type="NCBI Taxonomy" id="2017133"/>
    <lineage>
        <taxon>Bacteria</taxon>
        <taxon>Candidatus Doudnaibacteriota</taxon>
    </lineage>
</organism>
<comment type="caution">
    <text evidence="8">The sequence shown here is derived from an EMBL/GenBank/DDBJ whole genome shotgun (WGS) entry which is preliminary data.</text>
</comment>
<dbReference type="InterPro" id="IPR051790">
    <property type="entry name" value="Cytochrome_c-biogenesis_DsbD"/>
</dbReference>
<comment type="similarity">
    <text evidence="2">Belongs to the DsbD family.</text>
</comment>
<dbReference type="GO" id="GO:0017004">
    <property type="term" value="P:cytochrome complex assembly"/>
    <property type="evidence" value="ECO:0007669"/>
    <property type="project" value="InterPro"/>
</dbReference>
<dbReference type="AlphaFoldDB" id="A0A554JB49"/>
<evidence type="ECO:0000256" key="1">
    <source>
        <dbReference type="ARBA" id="ARBA00004141"/>
    </source>
</evidence>
<feature type="non-terminal residue" evidence="8">
    <location>
        <position position="1"/>
    </location>
</feature>
<evidence type="ECO:0000256" key="2">
    <source>
        <dbReference type="ARBA" id="ARBA00006143"/>
    </source>
</evidence>
<evidence type="ECO:0000256" key="4">
    <source>
        <dbReference type="ARBA" id="ARBA00022989"/>
    </source>
</evidence>
<protein>
    <submittedName>
        <fullName evidence="8">Cytochrome c bioproteinis protein</fullName>
    </submittedName>
</protein>
<dbReference type="Pfam" id="PF02683">
    <property type="entry name" value="DsbD_TM"/>
    <property type="match status" value="1"/>
</dbReference>
<evidence type="ECO:0000256" key="6">
    <source>
        <dbReference type="SAM" id="Phobius"/>
    </source>
</evidence>
<evidence type="ECO:0000256" key="5">
    <source>
        <dbReference type="ARBA" id="ARBA00023136"/>
    </source>
</evidence>
<proteinExistence type="inferred from homology"/>
<feature type="transmembrane region" description="Helical" evidence="6">
    <location>
        <begin position="40"/>
        <end position="59"/>
    </location>
</feature>
<evidence type="ECO:0000313" key="9">
    <source>
        <dbReference type="Proteomes" id="UP000319613"/>
    </source>
</evidence>
<comment type="subcellular location">
    <subcellularLocation>
        <location evidence="1">Membrane</location>
        <topology evidence="1">Multi-pass membrane protein</topology>
    </subcellularLocation>
</comment>
<feature type="transmembrane region" description="Helical" evidence="6">
    <location>
        <begin position="187"/>
        <end position="208"/>
    </location>
</feature>
<dbReference type="GO" id="GO:0016020">
    <property type="term" value="C:membrane"/>
    <property type="evidence" value="ECO:0007669"/>
    <property type="project" value="UniProtKB-SubCell"/>
</dbReference>
<name>A0A554JB49_9BACT</name>
<keyword evidence="4 6" id="KW-1133">Transmembrane helix</keyword>
<keyword evidence="5 6" id="KW-0472">Membrane</keyword>
<dbReference type="PANTHER" id="PTHR31272">
    <property type="entry name" value="CYTOCHROME C-TYPE BIOGENESIS PROTEIN HI_1454-RELATED"/>
    <property type="match status" value="1"/>
</dbReference>
<evidence type="ECO:0000256" key="3">
    <source>
        <dbReference type="ARBA" id="ARBA00022692"/>
    </source>
</evidence>
<dbReference type="EMBL" id="VMFF01000037">
    <property type="protein sequence ID" value="TSC65607.1"/>
    <property type="molecule type" value="Genomic_DNA"/>
</dbReference>
<dbReference type="Proteomes" id="UP000319613">
    <property type="component" value="Unassembled WGS sequence"/>
</dbReference>
<feature type="domain" description="Cytochrome C biogenesis protein transmembrane" evidence="7">
    <location>
        <begin position="36"/>
        <end position="243"/>
    </location>
</feature>
<feature type="transmembrane region" description="Helical" evidence="6">
    <location>
        <begin position="228"/>
        <end position="245"/>
    </location>
</feature>
<gene>
    <name evidence="8" type="ORF">G01um101477_410</name>
</gene>
<evidence type="ECO:0000313" key="8">
    <source>
        <dbReference type="EMBL" id="TSC65607.1"/>
    </source>
</evidence>
<keyword evidence="3 6" id="KW-0812">Transmembrane</keyword>
<dbReference type="InterPro" id="IPR003834">
    <property type="entry name" value="Cyt_c_assmbl_TM_dom"/>
</dbReference>
<dbReference type="PANTHER" id="PTHR31272:SF9">
    <property type="entry name" value="BLL1027 PROTEIN"/>
    <property type="match status" value="1"/>
</dbReference>
<feature type="transmembrane region" description="Helical" evidence="6">
    <location>
        <begin position="104"/>
        <end position="122"/>
    </location>
</feature>
<evidence type="ECO:0000259" key="7">
    <source>
        <dbReference type="Pfam" id="PF02683"/>
    </source>
</evidence>
<sequence>IFGFVIVFQRFSGSSEWLWEISNQGRFLFPLVTASALIDSINPCAFSILIVSIIFLFGLGRKPGQILKFGLVYILGIYTVYLLIGLGILNALHIFSVPHLMSKIGALLLIIFGILNIFEILFPKFPIKLAVPHSAHTKMNELLERVSIPGMFLLGALVGLCEFPCTGGPYLSIIGLLHDVRTYWKGVIYLFYYNILFVLPLVLILMIANNQSLVEKVKEIQKENKKTMKLVAGFLMIILAFIILAI</sequence>
<reference evidence="8 9" key="1">
    <citation type="submission" date="2017-07" db="EMBL/GenBank/DDBJ databases">
        <title>Mechanisms for carbon and nitrogen cycling indicate functional differentiation within the Candidate Phyla Radiation.</title>
        <authorList>
            <person name="Danczak R.E."/>
            <person name="Johnston M.D."/>
            <person name="Kenah C."/>
            <person name="Slattery M."/>
            <person name="Wrighton K.C."/>
            <person name="Wilkins M.J."/>
        </authorList>
    </citation>
    <scope>NUCLEOTIDE SEQUENCE [LARGE SCALE GENOMIC DNA]</scope>
    <source>
        <strain evidence="8">Gr01-1014_77</strain>
    </source>
</reference>